<gene>
    <name evidence="1" type="ORF">CKM354_000570200</name>
</gene>
<dbReference type="RefSeq" id="XP_044656918.1">
    <property type="nucleotide sequence ID" value="XM_044800983.1"/>
</dbReference>
<dbReference type="Proteomes" id="UP000825890">
    <property type="component" value="Unassembled WGS sequence"/>
</dbReference>
<protein>
    <submittedName>
        <fullName evidence="1">Uncharacterized protein</fullName>
    </submittedName>
</protein>
<evidence type="ECO:0000313" key="2">
    <source>
        <dbReference type="Proteomes" id="UP000825890"/>
    </source>
</evidence>
<comment type="caution">
    <text evidence="1">The sequence shown here is derived from an EMBL/GenBank/DDBJ whole genome shotgun (WGS) entry which is preliminary data.</text>
</comment>
<dbReference type="AlphaFoldDB" id="A0A9P3CGR8"/>
<name>A0A9P3CGR8_9PEZI</name>
<evidence type="ECO:0000313" key="1">
    <source>
        <dbReference type="EMBL" id="GIZ42431.1"/>
    </source>
</evidence>
<accession>A0A9P3CGR8</accession>
<sequence>MEFDETSDYFSFMMECIPSGGIVTGASEIMTEEEAAEFGGRAGIALDENYHGFGDTVENLNMTAFINNAKAIAAGVAHFSTTFGSIPPRNCSCDWARTVKEDHP</sequence>
<keyword evidence="2" id="KW-1185">Reference proteome</keyword>
<dbReference type="SUPFAM" id="SSF53187">
    <property type="entry name" value="Zn-dependent exopeptidases"/>
    <property type="match status" value="1"/>
</dbReference>
<dbReference type="GeneID" id="68291277"/>
<dbReference type="EMBL" id="BOLY01000003">
    <property type="protein sequence ID" value="GIZ42431.1"/>
    <property type="molecule type" value="Genomic_DNA"/>
</dbReference>
<organism evidence="1 2">
    <name type="scientific">Cercospora kikuchii</name>
    <dbReference type="NCBI Taxonomy" id="84275"/>
    <lineage>
        <taxon>Eukaryota</taxon>
        <taxon>Fungi</taxon>
        <taxon>Dikarya</taxon>
        <taxon>Ascomycota</taxon>
        <taxon>Pezizomycotina</taxon>
        <taxon>Dothideomycetes</taxon>
        <taxon>Dothideomycetidae</taxon>
        <taxon>Mycosphaerellales</taxon>
        <taxon>Mycosphaerellaceae</taxon>
        <taxon>Cercospora</taxon>
    </lineage>
</organism>
<proteinExistence type="predicted"/>
<dbReference type="Gene3D" id="3.40.630.10">
    <property type="entry name" value="Zn peptidases"/>
    <property type="match status" value="1"/>
</dbReference>
<reference evidence="1 2" key="1">
    <citation type="submission" date="2021-01" db="EMBL/GenBank/DDBJ databases">
        <title>Cercospora kikuchii MAFF 305040 whole genome shotgun sequence.</title>
        <authorList>
            <person name="Kashiwa T."/>
            <person name="Suzuki T."/>
        </authorList>
    </citation>
    <scope>NUCLEOTIDE SEQUENCE [LARGE SCALE GENOMIC DNA]</scope>
    <source>
        <strain evidence="1 2">MAFF 305040</strain>
    </source>
</reference>
<dbReference type="OrthoDB" id="10013407at2759"/>